<dbReference type="InterPro" id="IPR009091">
    <property type="entry name" value="RCC1/BLIP-II"/>
</dbReference>
<dbReference type="GO" id="GO:0005085">
    <property type="term" value="F:guanyl-nucleotide exchange factor activity"/>
    <property type="evidence" value="ECO:0007669"/>
    <property type="project" value="TreeGrafter"/>
</dbReference>
<keyword evidence="4" id="KW-0732">Signal</keyword>
<evidence type="ECO:0000256" key="3">
    <source>
        <dbReference type="SAM" id="MobiDB-lite"/>
    </source>
</evidence>
<dbReference type="AlphaFoldDB" id="A0A0H4WZI4"/>
<dbReference type="SUPFAM" id="SSF50985">
    <property type="entry name" value="RCC1/BLIP-II"/>
    <property type="match status" value="2"/>
</dbReference>
<dbReference type="Pfam" id="PF00415">
    <property type="entry name" value="RCC1"/>
    <property type="match status" value="2"/>
</dbReference>
<dbReference type="PROSITE" id="PS51257">
    <property type="entry name" value="PROKAR_LIPOPROTEIN"/>
    <property type="match status" value="1"/>
</dbReference>
<dbReference type="Proteomes" id="UP000009026">
    <property type="component" value="Chromosome"/>
</dbReference>
<sequence>MRRKAGQWLRCLALCLGVGLAGCSSEDPIKPPPSPPPPPPPPGVELRLEESSQSALEIPPDGAVTFRVKVFAATERTQTFTWETSVGTLEVSTQGTVSEAVWVGPECLPSETLPTVRVTIADDVGNSIFESFQPLLGGLTCGTRGLVIAAGVGRHALVVTEQQKVQAWGNNESTQLGRGEPQYRTVSGLTGVTAVKSRLAHVAALKEDGSIWTWGSNAASQLGADISAGSRVTPMQVPGLTGATAIAVGDSHTVALLKDGSVWTWGDNRSGQLGDAGRESQNHIPAQVPGLASVVAIAAGGSRTVAVRQDGTVWTWGTKQSNRQDFNPTPVQVPGLTDVIAADASDNHVVVLRTDGTVWGWGRANLLGGSTQDWLTMPVQVPDLADCKALSAGDEHTVALRADGTVWVWGTDDFGQLGNGGVPSDAKPVQAQGLMAVKAVAAGNDWTVAIGEDGSVWAWGSNYYGQLGDGSRRSRSTPVRLAGLTEGKTVSVGSWHAVLLRQDGSLRTWGSGYSDVLGDGTTYSKDAAPVQAPELSGVKAVAAAYEHSVAVRGDGTVWSWGLNQDDQLGDGTFRPSSVPVQVLGITGATAVAAGGDTLLAFTVALREDGTVWSWGNNYFGMLGHPAWPSTTQGAVQVPGLMDVTAIAAGNLHAVALRKNGSVWSWGRNSAGQLGDGTNIQRDSPVPLRELANVKAITAGRDFAVALHDDGTVWAWGANDSGQLGDGTFATRPLPQQVQGLTGVVAVDAGDDHTLALRNDGTVWAWGNNDLGQLGDGTRTTQPTPVQMQGFRKVSAVAAGFISSVVLLENGTVWGWGAYGTSGVDLIPRPRQVRVSSH</sequence>
<keyword evidence="2" id="KW-0677">Repeat</keyword>
<dbReference type="STRING" id="1297742.A176_005131"/>
<evidence type="ECO:0000313" key="6">
    <source>
        <dbReference type="EMBL" id="AKQ68219.1"/>
    </source>
</evidence>
<feature type="domain" description="RCC1-like" evidence="5">
    <location>
        <begin position="602"/>
        <end position="817"/>
    </location>
</feature>
<evidence type="ECO:0000256" key="1">
    <source>
        <dbReference type="ARBA" id="ARBA00022658"/>
    </source>
</evidence>
<feature type="signal peptide" evidence="4">
    <location>
        <begin position="1"/>
        <end position="26"/>
    </location>
</feature>
<dbReference type="PRINTS" id="PR00633">
    <property type="entry name" value="RCCNDNSATION"/>
</dbReference>
<feature type="domain" description="RCC1-like" evidence="5">
    <location>
        <begin position="324"/>
        <end position="599"/>
    </location>
</feature>
<dbReference type="PROSITE" id="PS50012">
    <property type="entry name" value="RCC1_3"/>
    <property type="match status" value="12"/>
</dbReference>
<dbReference type="PANTHER" id="PTHR45982:SF1">
    <property type="entry name" value="REGULATOR OF CHROMOSOME CONDENSATION"/>
    <property type="match status" value="1"/>
</dbReference>
<accession>A0A0H4WZI4</accession>
<keyword evidence="1" id="KW-0344">Guanine-nucleotide releasing factor</keyword>
<keyword evidence="7" id="KW-1185">Reference proteome</keyword>
<feature type="chain" id="PRO_5005213075" evidence="4">
    <location>
        <begin position="27"/>
        <end position="837"/>
    </location>
</feature>
<protein>
    <submittedName>
        <fullName evidence="6">BNR repeat domain protein</fullName>
    </submittedName>
</protein>
<proteinExistence type="predicted"/>
<name>A0A0H4WZI4_9BACT</name>
<dbReference type="GO" id="GO:0005737">
    <property type="term" value="C:cytoplasm"/>
    <property type="evidence" value="ECO:0007669"/>
    <property type="project" value="TreeGrafter"/>
</dbReference>
<dbReference type="PATRIC" id="fig|1297742.4.peg.5203"/>
<dbReference type="PANTHER" id="PTHR45982">
    <property type="entry name" value="REGULATOR OF CHROMOSOME CONDENSATION"/>
    <property type="match status" value="1"/>
</dbReference>
<reference evidence="6 7" key="1">
    <citation type="journal article" date="2016" name="PLoS ONE">
        <title>Complete Genome Sequence and Comparative Genomics of a Novel Myxobacterium Myxococcus hansupus.</title>
        <authorList>
            <person name="Sharma G."/>
            <person name="Narwani T."/>
            <person name="Subramanian S."/>
        </authorList>
    </citation>
    <scope>NUCLEOTIDE SEQUENCE [LARGE SCALE GENOMIC DNA]</scope>
    <source>
        <strain evidence="7">mixupus</strain>
    </source>
</reference>
<dbReference type="InterPro" id="IPR058923">
    <property type="entry name" value="RCC1-like_dom"/>
</dbReference>
<dbReference type="EMBL" id="CP012109">
    <property type="protein sequence ID" value="AKQ68219.1"/>
    <property type="molecule type" value="Genomic_DNA"/>
</dbReference>
<evidence type="ECO:0000256" key="2">
    <source>
        <dbReference type="ARBA" id="ARBA00022737"/>
    </source>
</evidence>
<dbReference type="KEGG" id="mym:A176_005131"/>
<evidence type="ECO:0000313" key="7">
    <source>
        <dbReference type="Proteomes" id="UP000009026"/>
    </source>
</evidence>
<dbReference type="InterPro" id="IPR000408">
    <property type="entry name" value="Reg_chr_condens"/>
</dbReference>
<dbReference type="Pfam" id="PF25390">
    <property type="entry name" value="WD40_RLD"/>
    <property type="match status" value="2"/>
</dbReference>
<feature type="region of interest" description="Disordered" evidence="3">
    <location>
        <begin position="26"/>
        <end position="52"/>
    </location>
</feature>
<gene>
    <name evidence="6" type="ORF">A176_005131</name>
</gene>
<feature type="compositionally biased region" description="Pro residues" evidence="3">
    <location>
        <begin position="30"/>
        <end position="43"/>
    </location>
</feature>
<evidence type="ECO:0000259" key="5">
    <source>
        <dbReference type="Pfam" id="PF25390"/>
    </source>
</evidence>
<organism evidence="6 7">
    <name type="scientific">Pseudomyxococcus hansupus</name>
    <dbReference type="NCBI Taxonomy" id="1297742"/>
    <lineage>
        <taxon>Bacteria</taxon>
        <taxon>Pseudomonadati</taxon>
        <taxon>Myxococcota</taxon>
        <taxon>Myxococcia</taxon>
        <taxon>Myxococcales</taxon>
        <taxon>Cystobacterineae</taxon>
        <taxon>Myxococcaceae</taxon>
        <taxon>Pseudomyxococcus</taxon>
    </lineage>
</organism>
<dbReference type="PROSITE" id="PS00626">
    <property type="entry name" value="RCC1_2"/>
    <property type="match status" value="2"/>
</dbReference>
<dbReference type="eggNOG" id="COG5184">
    <property type="taxonomic scope" value="Bacteria"/>
</dbReference>
<evidence type="ECO:0000256" key="4">
    <source>
        <dbReference type="SAM" id="SignalP"/>
    </source>
</evidence>
<dbReference type="Gene3D" id="2.130.10.30">
    <property type="entry name" value="Regulator of chromosome condensation 1/beta-lactamase-inhibitor protein II"/>
    <property type="match status" value="3"/>
</dbReference>
<dbReference type="InterPro" id="IPR051553">
    <property type="entry name" value="Ran_GTPase-activating"/>
</dbReference>